<dbReference type="Pfam" id="PF14745">
    <property type="entry name" value="WASH-4_N"/>
    <property type="match status" value="1"/>
</dbReference>
<dbReference type="GO" id="GO:0005768">
    <property type="term" value="C:endosome"/>
    <property type="evidence" value="ECO:0007669"/>
    <property type="project" value="TreeGrafter"/>
</dbReference>
<dbReference type="InterPro" id="IPR027307">
    <property type="entry name" value="WASH7"/>
</dbReference>
<feature type="domain" description="WASH complex subunit 4 N-terminal" evidence="3">
    <location>
        <begin position="238"/>
        <end position="795"/>
    </location>
</feature>
<dbReference type="GO" id="GO:0016197">
    <property type="term" value="P:endosomal transport"/>
    <property type="evidence" value="ECO:0007669"/>
    <property type="project" value="TreeGrafter"/>
</dbReference>
<evidence type="ECO:0000313" key="6">
    <source>
        <dbReference type="Proteomes" id="UP001489004"/>
    </source>
</evidence>
<reference evidence="5 6" key="1">
    <citation type="journal article" date="2024" name="Nat. Commun.">
        <title>Phylogenomics reveals the evolutionary origins of lichenization in chlorophyte algae.</title>
        <authorList>
            <person name="Puginier C."/>
            <person name="Libourel C."/>
            <person name="Otte J."/>
            <person name="Skaloud P."/>
            <person name="Haon M."/>
            <person name="Grisel S."/>
            <person name="Petersen M."/>
            <person name="Berrin J.G."/>
            <person name="Delaux P.M."/>
            <person name="Dal Grande F."/>
            <person name="Keller J."/>
        </authorList>
    </citation>
    <scope>NUCLEOTIDE SEQUENCE [LARGE SCALE GENOMIC DNA]</scope>
    <source>
        <strain evidence="5 6">SAG 2043</strain>
    </source>
</reference>
<comment type="caution">
    <text evidence="5">The sequence shown here is derived from an EMBL/GenBank/DDBJ whole genome shotgun (WGS) entry which is preliminary data.</text>
</comment>
<feature type="domain" description="WASH complex subunit 7 central" evidence="2">
    <location>
        <begin position="799"/>
        <end position="1154"/>
    </location>
</feature>
<dbReference type="Proteomes" id="UP001489004">
    <property type="component" value="Unassembled WGS sequence"/>
</dbReference>
<evidence type="ECO:0000259" key="4">
    <source>
        <dbReference type="Pfam" id="PF14746"/>
    </source>
</evidence>
<sequence length="1364" mass="147269">MLHALGKGAGFVATQHSSKTCKLIFAGLFAGVNKSLTGRTALVSVHHNLSSDASVSRAFSTASYVPDVDEDIVVVDGDIESTALLYYYKKWDHARTLRPLFLQREDKERNGCNNRQLKAARKICANLGLPAPSMMEAPSAFPGLGWGTHACDGLKVLESLQQRPRAVIFPIARDSNNIRTHPLAFGAPTAQETPSKPSVDDETGMRQLHVVLRRVGSIPLVWPWSQKTRAELADKPVPVEIVLQPANINAPQDLILSSNAAFSKLARILVYLCNELALLKAKAEEVYPVLLMFGEGRASGDASHEGDLQAAFAQLLAPLRQLSQLLYHLQACCANLLCQLGALCAEQTRKSTILQGSHAVTAFSRLAQGLGVLLRLEYIIHRNPVIAAGFAAYHSMLEAVVSDAEGLYGEAEIATARQLQEQLQHLQHQLLGKGVFQRFLDTHVRSGGEVLAACGTESFCAVAASHLRSLLGGILERLSSAAERLGDRDSLAGLLCLAVVYCRVCGDEYAVDKKLLRLLLHLHEQVPLVAICSAVSLPPANFLSQALPSSLDTAVPANYIRQATALRAQQLERAVETAPRQLHQLALVTAAWLAHIDATLAPQRWTEKLLTSTAGALVRGLALAGTLQACLQGLVQLHTIVGVPVSMKTVRTMGHCACLLKGVEGAYVRHHIAIVDVLPTLISHVASGVQGLLAAMAASVRAKMRHQQAHQPRMQSRARRKQTEQALQDAGVAVQAAIQVMQGPVTPQHLLVLATCIDAITATGQVSEADLQRLASSVDTLRSVASLQPLLKQVASCGFLYFNQELLPAVLADVWAGPEEAHKLPYLLAAFSDAHQLLRYADGQPGELSQAYDRELTSALKSAILDPLLQAIETDLRVHCHAIQQAQQGQQAQQEAGSTMPDPTDDSTRDVTPLLQLPVLRLPSGTIDVRRYMERSLALAFHKYTALAWHDWRTYGEMAGLAEDKYGLAVGPVQLPSQELDQGMDLVAIGRSVPAFAAAFAYDLAGQVFIERPAAASQAKHLRTLSIAQMAQSIATHGLGICGPAFDAAYQFLALKFGVLQQLLHEEAVKARLSQEVRQQEGLPPHAAERYPLARAEQLAADLHRLGTTQAGLAYLNHLRRLVTEMGNALGLVRLLRQGSMRFAGSAASHLPNLAGLPGFASGANKRGLSPASLTAAQDLDAVVTTVRSQISSGPHHFADLVASFSSPDAHGDPALQAFHTIIPALSLNAVEAVLLAKEQLARRRRGMSEAGFTDDGFALGLAFVLSVLQQRSQFEGLQWFQMLHRHFQREQEQLRGAAADPASGGGWLSWLSAGSSQNAEPLSDVDAQNRQLALARLDSYAQEFERLSHTMTTACALFDKPCH</sequence>
<dbReference type="InterPro" id="IPR028283">
    <property type="entry name" value="WASH-7_C"/>
</dbReference>
<dbReference type="GO" id="GO:0007032">
    <property type="term" value="P:endosome organization"/>
    <property type="evidence" value="ECO:0007669"/>
    <property type="project" value="TreeGrafter"/>
</dbReference>
<dbReference type="EMBL" id="JALJOR010000001">
    <property type="protein sequence ID" value="KAK9829570.1"/>
    <property type="molecule type" value="Genomic_DNA"/>
</dbReference>
<name>A0AAW1R7P7_9CHLO</name>
<proteinExistence type="predicted"/>
<evidence type="ECO:0000313" key="5">
    <source>
        <dbReference type="EMBL" id="KAK9829570.1"/>
    </source>
</evidence>
<organism evidence="5 6">
    <name type="scientific">[Myrmecia] bisecta</name>
    <dbReference type="NCBI Taxonomy" id="41462"/>
    <lineage>
        <taxon>Eukaryota</taxon>
        <taxon>Viridiplantae</taxon>
        <taxon>Chlorophyta</taxon>
        <taxon>core chlorophytes</taxon>
        <taxon>Trebouxiophyceae</taxon>
        <taxon>Trebouxiales</taxon>
        <taxon>Trebouxiaceae</taxon>
        <taxon>Myrmecia</taxon>
    </lineage>
</organism>
<dbReference type="GO" id="GO:0071203">
    <property type="term" value="C:WASH complex"/>
    <property type="evidence" value="ECO:0007669"/>
    <property type="project" value="InterPro"/>
</dbReference>
<feature type="domain" description="WASH complex subunit 7 C-terminal" evidence="4">
    <location>
        <begin position="1175"/>
        <end position="1359"/>
    </location>
</feature>
<dbReference type="Pfam" id="PF14746">
    <property type="entry name" value="WASH-7_C"/>
    <property type="match status" value="1"/>
</dbReference>
<dbReference type="Pfam" id="PF14744">
    <property type="entry name" value="WASH-7_mid"/>
    <property type="match status" value="1"/>
</dbReference>
<gene>
    <name evidence="5" type="ORF">WJX72_006545</name>
</gene>
<protein>
    <submittedName>
        <fullName evidence="5">Uncharacterized protein</fullName>
    </submittedName>
</protein>
<feature type="region of interest" description="Disordered" evidence="1">
    <location>
        <begin position="887"/>
        <end position="910"/>
    </location>
</feature>
<evidence type="ECO:0000259" key="2">
    <source>
        <dbReference type="Pfam" id="PF14744"/>
    </source>
</evidence>
<dbReference type="PANTHER" id="PTHR31409:SF0">
    <property type="entry name" value="WASH COMPLEX SUBUNIT 4"/>
    <property type="match status" value="1"/>
</dbReference>
<evidence type="ECO:0000256" key="1">
    <source>
        <dbReference type="SAM" id="MobiDB-lite"/>
    </source>
</evidence>
<accession>A0AAW1R7P7</accession>
<evidence type="ECO:0000259" key="3">
    <source>
        <dbReference type="Pfam" id="PF14745"/>
    </source>
</evidence>
<keyword evidence="6" id="KW-1185">Reference proteome</keyword>
<dbReference type="PANTHER" id="PTHR31409">
    <property type="entry name" value="WASH COMPLEX SUBUNIT 4"/>
    <property type="match status" value="1"/>
</dbReference>
<feature type="compositionally biased region" description="Low complexity" evidence="1">
    <location>
        <begin position="887"/>
        <end position="896"/>
    </location>
</feature>
<dbReference type="InterPro" id="IPR028282">
    <property type="entry name" value="WASH-7_central"/>
</dbReference>
<dbReference type="InterPro" id="IPR028191">
    <property type="entry name" value="WASH-4_N"/>
</dbReference>